<evidence type="ECO:0000313" key="1">
    <source>
        <dbReference type="EMBL" id="ART69186.1"/>
    </source>
</evidence>
<reference evidence="1 2" key="1">
    <citation type="submission" date="2017-04" db="EMBL/GenBank/DDBJ databases">
        <title>Whole Genome Sequence of 1,4-Dioxane Degrading Bacterium Mycobacterium dioxanotrophicus PH-06.</title>
        <authorList>
            <person name="He Y."/>
        </authorList>
    </citation>
    <scope>NUCLEOTIDE SEQUENCE [LARGE SCALE GENOMIC DNA]</scope>
    <source>
        <strain evidence="1 2">PH-06</strain>
    </source>
</reference>
<gene>
    <name evidence="1" type="ORF">BTO20_11870</name>
</gene>
<evidence type="ECO:0000313" key="2">
    <source>
        <dbReference type="Proteomes" id="UP000195331"/>
    </source>
</evidence>
<accession>A0A1Y0C270</accession>
<dbReference type="EMBL" id="CP020809">
    <property type="protein sequence ID" value="ART69186.1"/>
    <property type="molecule type" value="Genomic_DNA"/>
</dbReference>
<name>A0A1Y0C270_9MYCO</name>
<protein>
    <submittedName>
        <fullName evidence="1">Uncharacterized protein</fullName>
    </submittedName>
</protein>
<sequence length="66" mass="7317">MTRWPSASPQLLIGSFSLENDILLNVTNTTIVSHFSELHVTEQHLRSVIARVSGYAVVKANLRAVQ</sequence>
<dbReference type="Proteomes" id="UP000195331">
    <property type="component" value="Chromosome"/>
</dbReference>
<proteinExistence type="predicted"/>
<organism evidence="1 2">
    <name type="scientific">Mycobacterium dioxanotrophicus</name>
    <dbReference type="NCBI Taxonomy" id="482462"/>
    <lineage>
        <taxon>Bacteria</taxon>
        <taxon>Bacillati</taxon>
        <taxon>Actinomycetota</taxon>
        <taxon>Actinomycetes</taxon>
        <taxon>Mycobacteriales</taxon>
        <taxon>Mycobacteriaceae</taxon>
        <taxon>Mycobacterium</taxon>
    </lineage>
</organism>
<dbReference type="KEGG" id="mdx:BTO20_11870"/>
<keyword evidence="2" id="KW-1185">Reference proteome</keyword>
<dbReference type="AlphaFoldDB" id="A0A1Y0C270"/>